<dbReference type="InterPro" id="IPR012908">
    <property type="entry name" value="PGAP1-ab_dom-like"/>
</dbReference>
<dbReference type="RefSeq" id="WP_029720445.1">
    <property type="nucleotide sequence ID" value="NZ_JNVU01000037.1"/>
</dbReference>
<feature type="chain" id="PRO_5001687025" description="GPI inositol-deacylase PGAP1-like alpha/beta domain-containing protein" evidence="1">
    <location>
        <begin position="21"/>
        <end position="317"/>
    </location>
</feature>
<evidence type="ECO:0000256" key="1">
    <source>
        <dbReference type="SAM" id="SignalP"/>
    </source>
</evidence>
<name>A0A073B7E3_9PSEU</name>
<gene>
    <name evidence="3" type="ORF">GU90_14780</name>
</gene>
<dbReference type="eggNOG" id="ENOG5033WNQ">
    <property type="taxonomic scope" value="Bacteria"/>
</dbReference>
<dbReference type="GO" id="GO:0016788">
    <property type="term" value="F:hydrolase activity, acting on ester bonds"/>
    <property type="evidence" value="ECO:0007669"/>
    <property type="project" value="InterPro"/>
</dbReference>
<dbReference type="InterPro" id="IPR029058">
    <property type="entry name" value="AB_hydrolase_fold"/>
</dbReference>
<dbReference type="STRING" id="28042.GU90_14780"/>
<sequence>MAAAIATAGLALSTPTTAQAAPADSKPMLLVHGYNSEPPTHCNSSTWDEALEYYQEAGGRDRSSMRTIGYYAGDAEHCDDVIGDGKATPNRPIQDIARDFAWYIYENYTRKGQEVDIVAHSMGGLITRVAVLGTREGWSEFPPIVAVDDIVTLGTPHQGVDNGCSDPDADPEDRCTTQLHQMTPAREGGSGFIEKLHESAPGRADRGLDDPWAAGIDWSLVGSTQDTTVSYESAIDKGYFAHQKYGFDEDLNGNGTADCSQPAEVDHRKLRQLTGGGFCLRYWHHGPDGGPYTTENGWSPLKVAFKAVTHKGDDLPR</sequence>
<reference evidence="3 4" key="1">
    <citation type="submission" date="2014-06" db="EMBL/GenBank/DDBJ databases">
        <title>Saccharopolyspora rectivirgula DSM-43113 Genome sequencing.</title>
        <authorList>
            <person name="Barrera C."/>
            <person name="Millon L."/>
            <person name="Rognon B."/>
            <person name="Zaugg C."/>
            <person name="Monod M."/>
        </authorList>
    </citation>
    <scope>NUCLEOTIDE SEQUENCE [LARGE SCALE GENOMIC DNA]</scope>
    <source>
        <strain evidence="3 4">DSM 43113</strain>
    </source>
</reference>
<keyword evidence="4" id="KW-1185">Reference proteome</keyword>
<organism evidence="3 4">
    <name type="scientific">Saccharopolyspora rectivirgula</name>
    <dbReference type="NCBI Taxonomy" id="28042"/>
    <lineage>
        <taxon>Bacteria</taxon>
        <taxon>Bacillati</taxon>
        <taxon>Actinomycetota</taxon>
        <taxon>Actinomycetes</taxon>
        <taxon>Pseudonocardiales</taxon>
        <taxon>Pseudonocardiaceae</taxon>
        <taxon>Saccharopolyspora</taxon>
    </lineage>
</organism>
<dbReference type="Pfam" id="PF07819">
    <property type="entry name" value="PGAP1"/>
    <property type="match status" value="1"/>
</dbReference>
<dbReference type="EMBL" id="JNVU01000037">
    <property type="protein sequence ID" value="KEI43599.1"/>
    <property type="molecule type" value="Genomic_DNA"/>
</dbReference>
<feature type="domain" description="GPI inositol-deacylase PGAP1-like alpha/beta" evidence="2">
    <location>
        <begin position="104"/>
        <end position="158"/>
    </location>
</feature>
<comment type="caution">
    <text evidence="3">The sequence shown here is derived from an EMBL/GenBank/DDBJ whole genome shotgun (WGS) entry which is preliminary data.</text>
</comment>
<dbReference type="Gene3D" id="3.40.50.1820">
    <property type="entry name" value="alpha/beta hydrolase"/>
    <property type="match status" value="1"/>
</dbReference>
<evidence type="ECO:0000259" key="2">
    <source>
        <dbReference type="Pfam" id="PF07819"/>
    </source>
</evidence>
<feature type="signal peptide" evidence="1">
    <location>
        <begin position="1"/>
        <end position="20"/>
    </location>
</feature>
<dbReference type="SUPFAM" id="SSF53474">
    <property type="entry name" value="alpha/beta-Hydrolases"/>
    <property type="match status" value="1"/>
</dbReference>
<dbReference type="OrthoDB" id="8871309at2"/>
<protein>
    <recommendedName>
        <fullName evidence="2">GPI inositol-deacylase PGAP1-like alpha/beta domain-containing protein</fullName>
    </recommendedName>
</protein>
<accession>A0A073B7E3</accession>
<dbReference type="Proteomes" id="UP000031419">
    <property type="component" value="Unassembled WGS sequence"/>
</dbReference>
<evidence type="ECO:0000313" key="3">
    <source>
        <dbReference type="EMBL" id="KEI43599.1"/>
    </source>
</evidence>
<proteinExistence type="predicted"/>
<keyword evidence="1" id="KW-0732">Signal</keyword>
<evidence type="ECO:0000313" key="4">
    <source>
        <dbReference type="Proteomes" id="UP000031419"/>
    </source>
</evidence>
<dbReference type="AlphaFoldDB" id="A0A073B7E3"/>